<evidence type="ECO:0000256" key="5">
    <source>
        <dbReference type="ARBA" id="ARBA00022842"/>
    </source>
</evidence>
<gene>
    <name evidence="8 10" type="primary">acpS</name>
    <name evidence="10" type="ORF">AULFYP135_00749</name>
</gene>
<dbReference type="HAMAP" id="MF_00101">
    <property type="entry name" value="AcpS"/>
    <property type="match status" value="1"/>
</dbReference>
<dbReference type="InterPro" id="IPR002582">
    <property type="entry name" value="ACPS"/>
</dbReference>
<proteinExistence type="inferred from homology"/>
<dbReference type="InterPro" id="IPR004568">
    <property type="entry name" value="Ppantetheine-prot_Trfase_dom"/>
</dbReference>
<comment type="cofactor">
    <cofactor evidence="8">
        <name>Mg(2+)</name>
        <dbReference type="ChEBI" id="CHEBI:18420"/>
    </cofactor>
</comment>
<keyword evidence="4 8" id="KW-0276">Fatty acid metabolism</keyword>
<dbReference type="GO" id="GO:0000287">
    <property type="term" value="F:magnesium ion binding"/>
    <property type="evidence" value="ECO:0007669"/>
    <property type="project" value="UniProtKB-UniRule"/>
</dbReference>
<keyword evidence="5 8" id="KW-0460">Magnesium</keyword>
<keyword evidence="8" id="KW-0963">Cytoplasm</keyword>
<dbReference type="GO" id="GO:0005737">
    <property type="term" value="C:cytoplasm"/>
    <property type="evidence" value="ECO:0007669"/>
    <property type="project" value="UniProtKB-SubCell"/>
</dbReference>
<evidence type="ECO:0000256" key="3">
    <source>
        <dbReference type="ARBA" id="ARBA00022723"/>
    </source>
</evidence>
<dbReference type="AlphaFoldDB" id="A0A6N2S4S6"/>
<comment type="similarity">
    <text evidence="8">Belongs to the P-Pant transferase superfamily. AcpS family.</text>
</comment>
<evidence type="ECO:0000256" key="1">
    <source>
        <dbReference type="ARBA" id="ARBA00022516"/>
    </source>
</evidence>
<dbReference type="EMBL" id="CACRSL010000003">
    <property type="protein sequence ID" value="VYS88034.1"/>
    <property type="molecule type" value="Genomic_DNA"/>
</dbReference>
<dbReference type="GO" id="GO:0008897">
    <property type="term" value="F:holo-[acyl-carrier-protein] synthase activity"/>
    <property type="evidence" value="ECO:0007669"/>
    <property type="project" value="UniProtKB-UniRule"/>
</dbReference>
<reference evidence="10" key="1">
    <citation type="submission" date="2019-11" db="EMBL/GenBank/DDBJ databases">
        <authorList>
            <person name="Feng L."/>
        </authorList>
    </citation>
    <scope>NUCLEOTIDE SEQUENCE</scope>
    <source>
        <strain evidence="10">AundefinedLFYP135</strain>
    </source>
</reference>
<comment type="subcellular location">
    <subcellularLocation>
        <location evidence="8">Cytoplasm</location>
    </subcellularLocation>
</comment>
<evidence type="ECO:0000313" key="10">
    <source>
        <dbReference type="EMBL" id="VYS88034.1"/>
    </source>
</evidence>
<sequence length="132" mass="14407">MRVETGIDLVEVARMEKSLASPRFWQRVFSPREREEIGARPNRAQSAAAVFAAKEACAKAMGTGFRGIRLVEIELLHDGSGKPELHLSGAAGEFAQSSGLAFSVSLTHTRQHAAAVVVAYSDREKEQQGWKL</sequence>
<dbReference type="Pfam" id="PF01648">
    <property type="entry name" value="ACPS"/>
    <property type="match status" value="1"/>
</dbReference>
<keyword evidence="2 8" id="KW-0808">Transferase</keyword>
<name>A0A6N2S4S6_9FIRM</name>
<evidence type="ECO:0000256" key="6">
    <source>
        <dbReference type="ARBA" id="ARBA00023098"/>
    </source>
</evidence>
<dbReference type="GO" id="GO:0006633">
    <property type="term" value="P:fatty acid biosynthetic process"/>
    <property type="evidence" value="ECO:0007669"/>
    <property type="project" value="UniProtKB-UniRule"/>
</dbReference>
<dbReference type="EC" id="2.7.8.7" evidence="8"/>
<evidence type="ECO:0000256" key="7">
    <source>
        <dbReference type="ARBA" id="ARBA00023160"/>
    </source>
</evidence>
<feature type="domain" description="4'-phosphopantetheinyl transferase" evidence="9">
    <location>
        <begin position="6"/>
        <end position="98"/>
    </location>
</feature>
<feature type="binding site" evidence="8">
    <location>
        <position position="8"/>
    </location>
    <ligand>
        <name>Mg(2+)</name>
        <dbReference type="ChEBI" id="CHEBI:18420"/>
    </ligand>
</feature>
<protein>
    <recommendedName>
        <fullName evidence="8">Holo-[acyl-carrier-protein] synthase</fullName>
        <shortName evidence="8">Holo-ACP synthase</shortName>
        <ecNumber evidence="8">2.7.8.7</ecNumber>
    </recommendedName>
    <alternativeName>
        <fullName evidence="8">4'-phosphopantetheinyl transferase AcpS</fullName>
    </alternativeName>
</protein>
<feature type="binding site" evidence="8">
    <location>
        <position position="55"/>
    </location>
    <ligand>
        <name>Mg(2+)</name>
        <dbReference type="ChEBI" id="CHEBI:18420"/>
    </ligand>
</feature>
<evidence type="ECO:0000256" key="2">
    <source>
        <dbReference type="ARBA" id="ARBA00022679"/>
    </source>
</evidence>
<dbReference type="InterPro" id="IPR037143">
    <property type="entry name" value="4-PPantetheinyl_Trfase_dom_sf"/>
</dbReference>
<comment type="function">
    <text evidence="8">Transfers the 4'-phosphopantetheine moiety from coenzyme A to a Ser of acyl-carrier-protein.</text>
</comment>
<comment type="catalytic activity">
    <reaction evidence="8">
        <text>apo-[ACP] + CoA = holo-[ACP] + adenosine 3',5'-bisphosphate + H(+)</text>
        <dbReference type="Rhea" id="RHEA:12068"/>
        <dbReference type="Rhea" id="RHEA-COMP:9685"/>
        <dbReference type="Rhea" id="RHEA-COMP:9690"/>
        <dbReference type="ChEBI" id="CHEBI:15378"/>
        <dbReference type="ChEBI" id="CHEBI:29999"/>
        <dbReference type="ChEBI" id="CHEBI:57287"/>
        <dbReference type="ChEBI" id="CHEBI:58343"/>
        <dbReference type="ChEBI" id="CHEBI:64479"/>
        <dbReference type="EC" id="2.7.8.7"/>
    </reaction>
</comment>
<keyword evidence="6 8" id="KW-0443">Lipid metabolism</keyword>
<keyword evidence="1 8" id="KW-0444">Lipid biosynthesis</keyword>
<dbReference type="NCBIfam" id="TIGR00556">
    <property type="entry name" value="pantethn_trn"/>
    <property type="match status" value="1"/>
</dbReference>
<dbReference type="SUPFAM" id="SSF56214">
    <property type="entry name" value="4'-phosphopantetheinyl transferase"/>
    <property type="match status" value="1"/>
</dbReference>
<accession>A0A6N2S4S6</accession>
<dbReference type="InterPro" id="IPR008278">
    <property type="entry name" value="4-PPantetheinyl_Trfase_dom"/>
</dbReference>
<keyword evidence="7 8" id="KW-0275">Fatty acid biosynthesis</keyword>
<evidence type="ECO:0000256" key="4">
    <source>
        <dbReference type="ARBA" id="ARBA00022832"/>
    </source>
</evidence>
<evidence type="ECO:0000259" key="9">
    <source>
        <dbReference type="Pfam" id="PF01648"/>
    </source>
</evidence>
<keyword evidence="3 8" id="KW-0479">Metal-binding</keyword>
<dbReference type="NCBIfam" id="TIGR00516">
    <property type="entry name" value="acpS"/>
    <property type="match status" value="1"/>
</dbReference>
<evidence type="ECO:0000256" key="8">
    <source>
        <dbReference type="HAMAP-Rule" id="MF_00101"/>
    </source>
</evidence>
<dbReference type="Gene3D" id="3.90.470.20">
    <property type="entry name" value="4'-phosphopantetheinyl transferase domain"/>
    <property type="match status" value="1"/>
</dbReference>
<organism evidence="10">
    <name type="scientific">uncultured Anaerotruncus sp</name>
    <dbReference type="NCBI Taxonomy" id="905011"/>
    <lineage>
        <taxon>Bacteria</taxon>
        <taxon>Bacillati</taxon>
        <taxon>Bacillota</taxon>
        <taxon>Clostridia</taxon>
        <taxon>Eubacteriales</taxon>
        <taxon>Oscillospiraceae</taxon>
        <taxon>Anaerotruncus</taxon>
        <taxon>environmental samples</taxon>
    </lineage>
</organism>